<accession>A0A1W6P3L9</accession>
<proteinExistence type="predicted"/>
<dbReference type="Proteomes" id="UP000242447">
    <property type="component" value="Plasmid unnamed1"/>
</dbReference>
<evidence type="ECO:0000313" key="1">
    <source>
        <dbReference type="EMBL" id="ARO16019.1"/>
    </source>
</evidence>
<sequence length="44" mass="4549">MGDESGKAQAVDIAGSLLIYVVGWIMGFLEAGWGEEGAESADAF</sequence>
<evidence type="ECO:0000313" key="2">
    <source>
        <dbReference type="Proteomes" id="UP000242447"/>
    </source>
</evidence>
<protein>
    <submittedName>
        <fullName evidence="1">Uncharacterized protein</fullName>
    </submittedName>
</protein>
<keyword evidence="1" id="KW-0614">Plasmid</keyword>
<name>A0A1W6P3L9_9RHOB</name>
<reference evidence="1 2" key="1">
    <citation type="submission" date="2017-02" db="EMBL/GenBank/DDBJ databases">
        <title>Ketogulonicigenium robustum SPU B003 Genome sequencing and assembly.</title>
        <authorList>
            <person name="Li Y."/>
            <person name="Liu L."/>
            <person name="Wang C."/>
            <person name="Zhang M."/>
            <person name="Zhang T."/>
            <person name="Zhang Y."/>
        </authorList>
    </citation>
    <scope>NUCLEOTIDE SEQUENCE [LARGE SCALE GENOMIC DNA]</scope>
    <source>
        <strain evidence="1 2">SPU_B003</strain>
        <plasmid evidence="1 2">unnamed1</plasmid>
    </source>
</reference>
<gene>
    <name evidence="1" type="ORF">BVG79_p1000217</name>
</gene>
<dbReference type="KEGG" id="kro:BVG79_p1000217"/>
<dbReference type="EMBL" id="CP019938">
    <property type="protein sequence ID" value="ARO16019.1"/>
    <property type="molecule type" value="Genomic_DNA"/>
</dbReference>
<geneLocation type="plasmid" evidence="1">
    <name>unnamed1</name>
</geneLocation>
<organism evidence="1 2">
    <name type="scientific">Ketogulonicigenium robustum</name>
    <dbReference type="NCBI Taxonomy" id="92947"/>
    <lineage>
        <taxon>Bacteria</taxon>
        <taxon>Pseudomonadati</taxon>
        <taxon>Pseudomonadota</taxon>
        <taxon>Alphaproteobacteria</taxon>
        <taxon>Rhodobacterales</taxon>
        <taxon>Roseobacteraceae</taxon>
        <taxon>Ketogulonicigenium</taxon>
    </lineage>
</organism>
<keyword evidence="2" id="KW-1185">Reference proteome</keyword>
<dbReference type="AlphaFoldDB" id="A0A1W6P3L9"/>